<feature type="non-terminal residue" evidence="2">
    <location>
        <position position="1"/>
    </location>
</feature>
<dbReference type="EMBL" id="BART01039625">
    <property type="protein sequence ID" value="GAH22009.1"/>
    <property type="molecule type" value="Genomic_DNA"/>
</dbReference>
<sequence>SDQGSIKVEIWDKQTVEVLVEKKARKQKQLDSFKVNFDQKGNDIFVEGDGDWNNKVSVKFIIKVPQEFNLDLKTGGGSIGVADISGEVKVNTSGGSISIGNVTQGNVDAHTSCGS</sequence>
<feature type="compositionally biased region" description="Polar residues" evidence="1">
    <location>
        <begin position="96"/>
        <end position="106"/>
    </location>
</feature>
<evidence type="ECO:0000256" key="1">
    <source>
        <dbReference type="SAM" id="MobiDB-lite"/>
    </source>
</evidence>
<comment type="caution">
    <text evidence="2">The sequence shown here is derived from an EMBL/GenBank/DDBJ whole genome shotgun (WGS) entry which is preliminary data.</text>
</comment>
<accession>X1EXX9</accession>
<organism evidence="2">
    <name type="scientific">marine sediment metagenome</name>
    <dbReference type="NCBI Taxonomy" id="412755"/>
    <lineage>
        <taxon>unclassified sequences</taxon>
        <taxon>metagenomes</taxon>
        <taxon>ecological metagenomes</taxon>
    </lineage>
</organism>
<gene>
    <name evidence="2" type="ORF">S01H4_65014</name>
</gene>
<protein>
    <recommendedName>
        <fullName evidence="3">Adhesin domain-containing protein</fullName>
    </recommendedName>
</protein>
<name>X1EXX9_9ZZZZ</name>
<feature type="region of interest" description="Disordered" evidence="1">
    <location>
        <begin position="96"/>
        <end position="115"/>
    </location>
</feature>
<dbReference type="AlphaFoldDB" id="X1EXX9"/>
<proteinExistence type="predicted"/>
<evidence type="ECO:0008006" key="3">
    <source>
        <dbReference type="Google" id="ProtNLM"/>
    </source>
</evidence>
<evidence type="ECO:0000313" key="2">
    <source>
        <dbReference type="EMBL" id="GAH22009.1"/>
    </source>
</evidence>
<feature type="non-terminal residue" evidence="2">
    <location>
        <position position="115"/>
    </location>
</feature>
<reference evidence="2" key="1">
    <citation type="journal article" date="2014" name="Front. Microbiol.">
        <title>High frequency of phylogenetically diverse reductive dehalogenase-homologous genes in deep subseafloor sedimentary metagenomes.</title>
        <authorList>
            <person name="Kawai M."/>
            <person name="Futagami T."/>
            <person name="Toyoda A."/>
            <person name="Takaki Y."/>
            <person name="Nishi S."/>
            <person name="Hori S."/>
            <person name="Arai W."/>
            <person name="Tsubouchi T."/>
            <person name="Morono Y."/>
            <person name="Uchiyama I."/>
            <person name="Ito T."/>
            <person name="Fujiyama A."/>
            <person name="Inagaki F."/>
            <person name="Takami H."/>
        </authorList>
    </citation>
    <scope>NUCLEOTIDE SEQUENCE</scope>
    <source>
        <strain evidence="2">Expedition CK06-06</strain>
    </source>
</reference>